<dbReference type="Proteomes" id="UP000267223">
    <property type="component" value="Unassembled WGS sequence"/>
</dbReference>
<keyword evidence="7" id="KW-1185">Reference proteome</keyword>
<dbReference type="RefSeq" id="WP_123120313.1">
    <property type="nucleotide sequence ID" value="NZ_RJJR01000005.1"/>
</dbReference>
<feature type="chain" id="PRO_5018254887" evidence="3">
    <location>
        <begin position="23"/>
        <end position="263"/>
    </location>
</feature>
<evidence type="ECO:0000313" key="7">
    <source>
        <dbReference type="Proteomes" id="UP000267223"/>
    </source>
</evidence>
<sequence length="263" mass="28742">MPKVFLPLIIFVSASIMISSCANSKKIVYFNNVPDATFKDTKVPRQSPIQPNDILSITISSANAEASQPFNLQSNNVSRATTVTGSNNESGGYLVNANGTVDLPILGAVEAAGLTKEELKTKITDIILNKKLLVDPIVDIRYLNYEVTILGEVARPTVITVPNEKISLLKALGLAGDLTIYGKRDNVLLIREENGAKITRHINLNSSDFFNSPYYYLKPNDVVYVQPNATKAATATRSTQFLPIIFSALSVVAIVLDRLLRYP</sequence>
<accession>A0A3M9NID7</accession>
<dbReference type="PANTHER" id="PTHR33619:SF3">
    <property type="entry name" value="POLYSACCHARIDE EXPORT PROTEIN GFCE-RELATED"/>
    <property type="match status" value="1"/>
</dbReference>
<dbReference type="InterPro" id="IPR049712">
    <property type="entry name" value="Poly_export"/>
</dbReference>
<gene>
    <name evidence="6" type="ORF">EFY79_08745</name>
</gene>
<feature type="signal peptide" evidence="3">
    <location>
        <begin position="1"/>
        <end position="22"/>
    </location>
</feature>
<proteinExistence type="predicted"/>
<feature type="domain" description="Soluble ligand binding" evidence="5">
    <location>
        <begin position="147"/>
        <end position="195"/>
    </location>
</feature>
<dbReference type="InterPro" id="IPR019554">
    <property type="entry name" value="Soluble_ligand-bd"/>
</dbReference>
<keyword evidence="1 3" id="KW-0732">Signal</keyword>
<dbReference type="AlphaFoldDB" id="A0A3M9NID7"/>
<feature type="domain" description="Polysaccharide export protein N-terminal" evidence="4">
    <location>
        <begin position="44"/>
        <end position="141"/>
    </location>
</feature>
<organism evidence="6 7">
    <name type="scientific">Hanamia caeni</name>
    <dbReference type="NCBI Taxonomy" id="2294116"/>
    <lineage>
        <taxon>Bacteria</taxon>
        <taxon>Pseudomonadati</taxon>
        <taxon>Bacteroidota</taxon>
        <taxon>Chitinophagia</taxon>
        <taxon>Chitinophagales</taxon>
        <taxon>Chitinophagaceae</taxon>
        <taxon>Hanamia</taxon>
    </lineage>
</organism>
<evidence type="ECO:0000313" key="6">
    <source>
        <dbReference type="EMBL" id="RNI37471.1"/>
    </source>
</evidence>
<dbReference type="PROSITE" id="PS51257">
    <property type="entry name" value="PROKAR_LIPOPROTEIN"/>
    <property type="match status" value="1"/>
</dbReference>
<reference evidence="6 7" key="1">
    <citation type="submission" date="2018-11" db="EMBL/GenBank/DDBJ databases">
        <title>Draft genome sequence of Ferruginibacter sp. BO-59.</title>
        <authorList>
            <person name="Im W.T."/>
        </authorList>
    </citation>
    <scope>NUCLEOTIDE SEQUENCE [LARGE SCALE GENOMIC DNA]</scope>
    <source>
        <strain evidence="6 7">BO-59</strain>
    </source>
</reference>
<feature type="transmembrane region" description="Helical" evidence="2">
    <location>
        <begin position="241"/>
        <end position="260"/>
    </location>
</feature>
<evidence type="ECO:0000259" key="4">
    <source>
        <dbReference type="Pfam" id="PF02563"/>
    </source>
</evidence>
<keyword evidence="2" id="KW-1133">Transmembrane helix</keyword>
<dbReference type="OrthoDB" id="662756at2"/>
<dbReference type="GO" id="GO:0015159">
    <property type="term" value="F:polysaccharide transmembrane transporter activity"/>
    <property type="evidence" value="ECO:0007669"/>
    <property type="project" value="InterPro"/>
</dbReference>
<dbReference type="InterPro" id="IPR003715">
    <property type="entry name" value="Poly_export_N"/>
</dbReference>
<keyword evidence="2" id="KW-0472">Membrane</keyword>
<evidence type="ECO:0000259" key="5">
    <source>
        <dbReference type="Pfam" id="PF10531"/>
    </source>
</evidence>
<evidence type="ECO:0000256" key="1">
    <source>
        <dbReference type="ARBA" id="ARBA00022729"/>
    </source>
</evidence>
<evidence type="ECO:0000256" key="3">
    <source>
        <dbReference type="SAM" id="SignalP"/>
    </source>
</evidence>
<dbReference type="Pfam" id="PF10531">
    <property type="entry name" value="SLBB"/>
    <property type="match status" value="1"/>
</dbReference>
<comment type="caution">
    <text evidence="6">The sequence shown here is derived from an EMBL/GenBank/DDBJ whole genome shotgun (WGS) entry which is preliminary data.</text>
</comment>
<dbReference type="Gene3D" id="3.30.1950.10">
    <property type="entry name" value="wza like domain"/>
    <property type="match status" value="1"/>
</dbReference>
<dbReference type="EMBL" id="RJJR01000005">
    <property type="protein sequence ID" value="RNI37471.1"/>
    <property type="molecule type" value="Genomic_DNA"/>
</dbReference>
<protein>
    <submittedName>
        <fullName evidence="6">Polysaccharide export protein</fullName>
    </submittedName>
</protein>
<name>A0A3M9NID7_9BACT</name>
<evidence type="ECO:0000256" key="2">
    <source>
        <dbReference type="SAM" id="Phobius"/>
    </source>
</evidence>
<keyword evidence="2" id="KW-0812">Transmembrane</keyword>
<dbReference type="Pfam" id="PF02563">
    <property type="entry name" value="Poly_export"/>
    <property type="match status" value="1"/>
</dbReference>
<dbReference type="PANTHER" id="PTHR33619">
    <property type="entry name" value="POLYSACCHARIDE EXPORT PROTEIN GFCE-RELATED"/>
    <property type="match status" value="1"/>
</dbReference>